<dbReference type="EMBL" id="JAPZVI010000007">
    <property type="protein sequence ID" value="MCZ8402239.1"/>
    <property type="molecule type" value="Genomic_DNA"/>
</dbReference>
<dbReference type="AlphaFoldDB" id="A0A9W5A7Y8"/>
<sequence length="129" mass="14416">MKFGLSTDTSGATSVHKIANELDSIFPALASQFPSVEIEIFFVFRCLPDGIGRKSSRRFSKAESVLYLDMCLSEDLLKDMDVAQQRSLVASHFFDYVEASLNKYEFKGLDVASFMAGLKREAASIGWRD</sequence>
<proteinExistence type="predicted"/>
<reference evidence="1" key="1">
    <citation type="submission" date="2022-12" db="EMBL/GenBank/DDBJ databases">
        <authorList>
            <person name="Voronina O.L."/>
            <person name="Kunda M.S."/>
            <person name="Ryzhova N."/>
            <person name="Aksenova E.I."/>
        </authorList>
    </citation>
    <scope>NUCLEOTIDE SEQUENCE</scope>
    <source>
        <strain evidence="1">SCCH136:Ach223948</strain>
    </source>
</reference>
<dbReference type="RefSeq" id="WP_054436553.1">
    <property type="nucleotide sequence ID" value="NZ_CYTI01000001.1"/>
</dbReference>
<gene>
    <name evidence="1" type="ORF">O9570_12355</name>
</gene>
<dbReference type="Proteomes" id="UP001141992">
    <property type="component" value="Unassembled WGS sequence"/>
</dbReference>
<accession>A0A9W5A7Y8</accession>
<evidence type="ECO:0000313" key="1">
    <source>
        <dbReference type="EMBL" id="MCZ8402239.1"/>
    </source>
</evidence>
<organism evidence="1 2">
    <name type="scientific">Alcaligenes xylosoxydans xylosoxydans</name>
    <name type="common">Achromobacter xylosoxidans</name>
    <dbReference type="NCBI Taxonomy" id="85698"/>
    <lineage>
        <taxon>Bacteria</taxon>
        <taxon>Pseudomonadati</taxon>
        <taxon>Pseudomonadota</taxon>
        <taxon>Betaproteobacteria</taxon>
        <taxon>Burkholderiales</taxon>
        <taxon>Alcaligenaceae</taxon>
        <taxon>Achromobacter</taxon>
    </lineage>
</organism>
<name>A0A9W5A7Y8_ALCXX</name>
<evidence type="ECO:0000313" key="2">
    <source>
        <dbReference type="Proteomes" id="UP001141992"/>
    </source>
</evidence>
<comment type="caution">
    <text evidence="1">The sequence shown here is derived from an EMBL/GenBank/DDBJ whole genome shotgun (WGS) entry which is preliminary data.</text>
</comment>
<protein>
    <submittedName>
        <fullName evidence="1">Uncharacterized protein</fullName>
    </submittedName>
</protein>